<dbReference type="PANTHER" id="PTHR43544">
    <property type="entry name" value="SHORT-CHAIN DEHYDROGENASE/REDUCTASE"/>
    <property type="match status" value="1"/>
</dbReference>
<protein>
    <submittedName>
        <fullName evidence="2">Short-chain dehydrogenase</fullName>
    </submittedName>
</protein>
<dbReference type="PRINTS" id="PR00081">
    <property type="entry name" value="GDHRDH"/>
</dbReference>
<dbReference type="GO" id="GO:0005737">
    <property type="term" value="C:cytoplasm"/>
    <property type="evidence" value="ECO:0007669"/>
    <property type="project" value="TreeGrafter"/>
</dbReference>
<dbReference type="GO" id="GO:0019748">
    <property type="term" value="P:secondary metabolic process"/>
    <property type="evidence" value="ECO:0007669"/>
    <property type="project" value="TreeGrafter"/>
</dbReference>
<dbReference type="OrthoDB" id="1933717at2759"/>
<evidence type="ECO:0000256" key="1">
    <source>
        <dbReference type="ARBA" id="ARBA00006484"/>
    </source>
</evidence>
<comment type="caution">
    <text evidence="2">The sequence shown here is derived from an EMBL/GenBank/DDBJ whole genome shotgun (WGS) entry which is preliminary data.</text>
</comment>
<gene>
    <name evidence="2" type="ORF">GQ607_002005</name>
</gene>
<organism evidence="2 3">
    <name type="scientific">Colletotrichum asianum</name>
    <dbReference type="NCBI Taxonomy" id="702518"/>
    <lineage>
        <taxon>Eukaryota</taxon>
        <taxon>Fungi</taxon>
        <taxon>Dikarya</taxon>
        <taxon>Ascomycota</taxon>
        <taxon>Pezizomycotina</taxon>
        <taxon>Sordariomycetes</taxon>
        <taxon>Hypocreomycetidae</taxon>
        <taxon>Glomerellales</taxon>
        <taxon>Glomerellaceae</taxon>
        <taxon>Colletotrichum</taxon>
        <taxon>Colletotrichum gloeosporioides species complex</taxon>
    </lineage>
</organism>
<dbReference type="InterPro" id="IPR051468">
    <property type="entry name" value="Fungal_SecMetab_SDRs"/>
</dbReference>
<accession>A0A8H3WL19</accession>
<name>A0A8H3WL19_9PEZI</name>
<reference evidence="2 3" key="1">
    <citation type="submission" date="2019-12" db="EMBL/GenBank/DDBJ databases">
        <title>A genome sequence resource for the geographically widespread anthracnose pathogen Colletotrichum asianum.</title>
        <authorList>
            <person name="Meng Y."/>
        </authorList>
    </citation>
    <scope>NUCLEOTIDE SEQUENCE [LARGE SCALE GENOMIC DNA]</scope>
    <source>
        <strain evidence="2 3">ICMP 18580</strain>
    </source>
</reference>
<dbReference type="InterPro" id="IPR036291">
    <property type="entry name" value="NAD(P)-bd_dom_sf"/>
</dbReference>
<dbReference type="SUPFAM" id="SSF51735">
    <property type="entry name" value="NAD(P)-binding Rossmann-fold domains"/>
    <property type="match status" value="1"/>
</dbReference>
<dbReference type="GO" id="GO:0016491">
    <property type="term" value="F:oxidoreductase activity"/>
    <property type="evidence" value="ECO:0007669"/>
    <property type="project" value="TreeGrafter"/>
</dbReference>
<dbReference type="Proteomes" id="UP000434172">
    <property type="component" value="Unassembled WGS sequence"/>
</dbReference>
<dbReference type="PANTHER" id="PTHR43544:SF32">
    <property type="entry name" value="CHAIN DEHYDROGENASE, PUTATIVE (AFU_ORTHOLOGUE AFUA_5G01530)-RELATED"/>
    <property type="match status" value="1"/>
</dbReference>
<dbReference type="Pfam" id="PF00106">
    <property type="entry name" value="adh_short"/>
    <property type="match status" value="1"/>
</dbReference>
<dbReference type="EMBL" id="WOWK01000006">
    <property type="protein sequence ID" value="KAF0330601.1"/>
    <property type="molecule type" value="Genomic_DNA"/>
</dbReference>
<proteinExistence type="inferred from homology"/>
<evidence type="ECO:0000313" key="3">
    <source>
        <dbReference type="Proteomes" id="UP000434172"/>
    </source>
</evidence>
<dbReference type="Gene3D" id="3.40.50.720">
    <property type="entry name" value="NAD(P)-binding Rossmann-like Domain"/>
    <property type="match status" value="1"/>
</dbReference>
<sequence>MASDKKVVLVTGGNTGLGLEVVKALYASPWPYQIIIGCRTVVKGENAIASLIGQISESNSHLSTVQLDISQDSSIETAVQDIKSRFGRLDVLVNNAGVLHDADIAAGKMSIREGFNASWDVNVTGTHVLTTQAMLLLLKSSDPRLMFITSGTSSLIESGLVDVPVPKLRALNASPAKGWPKNTPDAIPLYRSVKTGLNILMREWHRTLLNDGVKVWGINPGYVATGIGGVGAEEMKKMGARDPAEAGKFIKDVVEGSRDEDVGKVVRANGVQPW</sequence>
<keyword evidence="3" id="KW-1185">Reference proteome</keyword>
<dbReference type="InterPro" id="IPR002347">
    <property type="entry name" value="SDR_fam"/>
</dbReference>
<comment type="similarity">
    <text evidence="1">Belongs to the short-chain dehydrogenases/reductases (SDR) family.</text>
</comment>
<evidence type="ECO:0000313" key="2">
    <source>
        <dbReference type="EMBL" id="KAF0330601.1"/>
    </source>
</evidence>
<dbReference type="AlphaFoldDB" id="A0A8H3WL19"/>